<evidence type="ECO:0000256" key="1">
    <source>
        <dbReference type="SAM" id="MobiDB-lite"/>
    </source>
</evidence>
<proteinExistence type="predicted"/>
<feature type="compositionally biased region" description="Low complexity" evidence="1">
    <location>
        <begin position="70"/>
        <end position="84"/>
    </location>
</feature>
<evidence type="ECO:0000313" key="3">
    <source>
        <dbReference type="Proteomes" id="UP000256964"/>
    </source>
</evidence>
<keyword evidence="3" id="KW-1185">Reference proteome</keyword>
<dbReference type="AlphaFoldDB" id="A0A371CXV1"/>
<name>A0A371CXV1_9APHY</name>
<dbReference type="Proteomes" id="UP000256964">
    <property type="component" value="Unassembled WGS sequence"/>
</dbReference>
<feature type="region of interest" description="Disordered" evidence="1">
    <location>
        <begin position="66"/>
        <end position="86"/>
    </location>
</feature>
<protein>
    <submittedName>
        <fullName evidence="2">Uncharacterized protein</fullName>
    </submittedName>
</protein>
<organism evidence="2 3">
    <name type="scientific">Lentinus brumalis</name>
    <dbReference type="NCBI Taxonomy" id="2498619"/>
    <lineage>
        <taxon>Eukaryota</taxon>
        <taxon>Fungi</taxon>
        <taxon>Dikarya</taxon>
        <taxon>Basidiomycota</taxon>
        <taxon>Agaricomycotina</taxon>
        <taxon>Agaricomycetes</taxon>
        <taxon>Polyporales</taxon>
        <taxon>Polyporaceae</taxon>
        <taxon>Lentinus</taxon>
    </lineage>
</organism>
<sequence length="339" mass="37102">MRSGDLLASSDRTRRIHVRCTGVRYATADATDPAEPSPGASFQNTLSLVARAPYAIRSEPQGLKLQEPHTQTQTLRRTGTPGRPSRTRIRTLGSRNNPPLPGTCDLGVITNAARYQRSRSYTPLRTIYHGGCVVGTSGGGWRSRTRIRRWPLERCPGPRFILLCYVVVGVQGRAANFIFNLRVASGERRLGEDQMRTSSSTGTRSNPREPLSPFSVFSLLCSLSLLPALLQAIYSPSTAHVLQAICRIAGVLVYRCQDPGGMTDGYPAAVSRCGPRCCSSSRSEGRERERGRGVPRPRTPPLRLFGRSWALSARTSTSCTSHEDGEQSSQSRGYSGCQY</sequence>
<feature type="compositionally biased region" description="Basic and acidic residues" evidence="1">
    <location>
        <begin position="283"/>
        <end position="292"/>
    </location>
</feature>
<dbReference type="EMBL" id="KZ857441">
    <property type="protein sequence ID" value="RDX45113.1"/>
    <property type="molecule type" value="Genomic_DNA"/>
</dbReference>
<feature type="compositionally biased region" description="Polar residues" evidence="1">
    <location>
        <begin position="327"/>
        <end position="339"/>
    </location>
</feature>
<feature type="region of interest" description="Disordered" evidence="1">
    <location>
        <begin position="276"/>
        <end position="339"/>
    </location>
</feature>
<evidence type="ECO:0000313" key="2">
    <source>
        <dbReference type="EMBL" id="RDX45113.1"/>
    </source>
</evidence>
<accession>A0A371CXV1</accession>
<reference evidence="2 3" key="1">
    <citation type="journal article" date="2018" name="Biotechnol. Biofuels">
        <title>Integrative visual omics of the white-rot fungus Polyporus brumalis exposes the biotechnological potential of its oxidative enzymes for delignifying raw plant biomass.</title>
        <authorList>
            <person name="Miyauchi S."/>
            <person name="Rancon A."/>
            <person name="Drula E."/>
            <person name="Hage H."/>
            <person name="Chaduli D."/>
            <person name="Favel A."/>
            <person name="Grisel S."/>
            <person name="Henrissat B."/>
            <person name="Herpoel-Gimbert I."/>
            <person name="Ruiz-Duenas F.J."/>
            <person name="Chevret D."/>
            <person name="Hainaut M."/>
            <person name="Lin J."/>
            <person name="Wang M."/>
            <person name="Pangilinan J."/>
            <person name="Lipzen A."/>
            <person name="Lesage-Meessen L."/>
            <person name="Navarro D."/>
            <person name="Riley R."/>
            <person name="Grigoriev I.V."/>
            <person name="Zhou S."/>
            <person name="Raouche S."/>
            <person name="Rosso M.N."/>
        </authorList>
    </citation>
    <scope>NUCLEOTIDE SEQUENCE [LARGE SCALE GENOMIC DNA]</scope>
    <source>
        <strain evidence="2 3">BRFM 1820</strain>
    </source>
</reference>
<gene>
    <name evidence="2" type="ORF">OH76DRAFT_1021195</name>
</gene>